<comment type="caution">
    <text evidence="7">The sequence shown here is derived from an EMBL/GenBank/DDBJ whole genome shotgun (WGS) entry which is preliminary data.</text>
</comment>
<dbReference type="PANTHER" id="PTHR43326:SF1">
    <property type="entry name" value="METHIONINE--TRNA LIGASE, MITOCHONDRIAL"/>
    <property type="match status" value="1"/>
</dbReference>
<gene>
    <name evidence="7" type="ORF">HaLaN_31919</name>
</gene>
<name>A0A6A0AJK9_HAELA</name>
<dbReference type="GO" id="GO:0004825">
    <property type="term" value="F:methionine-tRNA ligase activity"/>
    <property type="evidence" value="ECO:0007669"/>
    <property type="project" value="InterPro"/>
</dbReference>
<evidence type="ECO:0000313" key="7">
    <source>
        <dbReference type="EMBL" id="GFH32665.1"/>
    </source>
</evidence>
<dbReference type="InterPro" id="IPR014729">
    <property type="entry name" value="Rossmann-like_a/b/a_fold"/>
</dbReference>
<feature type="non-terminal residue" evidence="7">
    <location>
        <position position="74"/>
    </location>
</feature>
<dbReference type="GO" id="GO:0006431">
    <property type="term" value="P:methionyl-tRNA aminoacylation"/>
    <property type="evidence" value="ECO:0007669"/>
    <property type="project" value="TreeGrafter"/>
</dbReference>
<keyword evidence="8" id="KW-1185">Reference proteome</keyword>
<dbReference type="InterPro" id="IPR023457">
    <property type="entry name" value="Met-tRNA_synth_2"/>
</dbReference>
<dbReference type="Gene3D" id="3.40.50.620">
    <property type="entry name" value="HUPs"/>
    <property type="match status" value="1"/>
</dbReference>
<keyword evidence="3" id="KW-0067">ATP-binding</keyword>
<dbReference type="PANTHER" id="PTHR43326">
    <property type="entry name" value="METHIONYL-TRNA SYNTHETASE"/>
    <property type="match status" value="1"/>
</dbReference>
<dbReference type="Proteomes" id="UP000485058">
    <property type="component" value="Unassembled WGS sequence"/>
</dbReference>
<dbReference type="Pfam" id="PF09334">
    <property type="entry name" value="tRNA-synt_1g"/>
    <property type="match status" value="1"/>
</dbReference>
<dbReference type="GO" id="GO:0005739">
    <property type="term" value="C:mitochondrion"/>
    <property type="evidence" value="ECO:0007669"/>
    <property type="project" value="TreeGrafter"/>
</dbReference>
<dbReference type="AlphaFoldDB" id="A0A6A0AJK9"/>
<evidence type="ECO:0000256" key="3">
    <source>
        <dbReference type="ARBA" id="ARBA00022840"/>
    </source>
</evidence>
<dbReference type="GO" id="GO:0005524">
    <property type="term" value="F:ATP binding"/>
    <property type="evidence" value="ECO:0007669"/>
    <property type="project" value="UniProtKB-KW"/>
</dbReference>
<organism evidence="7 8">
    <name type="scientific">Haematococcus lacustris</name>
    <name type="common">Green alga</name>
    <name type="synonym">Haematococcus pluvialis</name>
    <dbReference type="NCBI Taxonomy" id="44745"/>
    <lineage>
        <taxon>Eukaryota</taxon>
        <taxon>Viridiplantae</taxon>
        <taxon>Chlorophyta</taxon>
        <taxon>core chlorophytes</taxon>
        <taxon>Chlorophyceae</taxon>
        <taxon>CS clade</taxon>
        <taxon>Chlamydomonadales</taxon>
        <taxon>Haematococcaceae</taxon>
        <taxon>Haematococcus</taxon>
    </lineage>
</organism>
<protein>
    <recommendedName>
        <fullName evidence="6">Methionyl/Leucyl tRNA synthetase domain-containing protein</fullName>
    </recommendedName>
</protein>
<evidence type="ECO:0000256" key="4">
    <source>
        <dbReference type="ARBA" id="ARBA00022917"/>
    </source>
</evidence>
<keyword evidence="5" id="KW-0030">Aminoacyl-tRNA synthetase</keyword>
<feature type="domain" description="Methionyl/Leucyl tRNA synthetase" evidence="6">
    <location>
        <begin position="11"/>
        <end position="64"/>
    </location>
</feature>
<dbReference type="InterPro" id="IPR015413">
    <property type="entry name" value="Methionyl/Leucyl_tRNA_Synth"/>
</dbReference>
<evidence type="ECO:0000256" key="5">
    <source>
        <dbReference type="ARBA" id="ARBA00023146"/>
    </source>
</evidence>
<reference evidence="7 8" key="1">
    <citation type="submission" date="2020-02" db="EMBL/GenBank/DDBJ databases">
        <title>Draft genome sequence of Haematococcus lacustris strain NIES-144.</title>
        <authorList>
            <person name="Morimoto D."/>
            <person name="Nakagawa S."/>
            <person name="Yoshida T."/>
            <person name="Sawayama S."/>
        </authorList>
    </citation>
    <scope>NUCLEOTIDE SEQUENCE [LARGE SCALE GENOMIC DNA]</scope>
    <source>
        <strain evidence="7 8">NIES-144</strain>
    </source>
</reference>
<keyword evidence="2" id="KW-0547">Nucleotide-binding</keyword>
<dbReference type="GO" id="GO:0009570">
    <property type="term" value="C:chloroplast stroma"/>
    <property type="evidence" value="ECO:0007669"/>
    <property type="project" value="TreeGrafter"/>
</dbReference>
<dbReference type="EMBL" id="BLLF01006944">
    <property type="protein sequence ID" value="GFH32665.1"/>
    <property type="molecule type" value="Genomic_DNA"/>
</dbReference>
<accession>A0A6A0AJK9</accession>
<evidence type="ECO:0000256" key="2">
    <source>
        <dbReference type="ARBA" id="ARBA00022741"/>
    </source>
</evidence>
<evidence type="ECO:0000256" key="1">
    <source>
        <dbReference type="ARBA" id="ARBA00022598"/>
    </source>
</evidence>
<proteinExistence type="predicted"/>
<keyword evidence="4" id="KW-0648">Protein biosynthesis</keyword>
<evidence type="ECO:0000259" key="6">
    <source>
        <dbReference type="Pfam" id="PF09334"/>
    </source>
</evidence>
<evidence type="ECO:0000313" key="8">
    <source>
        <dbReference type="Proteomes" id="UP000485058"/>
    </source>
</evidence>
<keyword evidence="1" id="KW-0436">Ligase</keyword>
<feature type="non-terminal residue" evidence="7">
    <location>
        <position position="1"/>
    </location>
</feature>
<sequence>MLLSAGLPLPHKALVAEYGPDAVRLYFMKDIVFGQDGDFAAARFRDSVNAALANNLGNMLNRTLNLLHKYCQGQ</sequence>